<dbReference type="EMBL" id="CP040098">
    <property type="protein sequence ID" value="QCQ21354.1"/>
    <property type="molecule type" value="Genomic_DNA"/>
</dbReference>
<dbReference type="AlphaFoldDB" id="A0A4P8L130"/>
<dbReference type="Proteomes" id="UP000298602">
    <property type="component" value="Chromosome"/>
</dbReference>
<dbReference type="KEGG" id="dax:FDQ92_03660"/>
<keyword evidence="3" id="KW-1185">Reference proteome</keyword>
<reference evidence="2 3" key="2">
    <citation type="submission" date="2019-05" db="EMBL/GenBank/DDBJ databases">
        <authorList>
            <person name="Suflita J.M."/>
            <person name="Marks C.R."/>
        </authorList>
    </citation>
    <scope>NUCLEOTIDE SEQUENCE [LARGE SCALE GENOMIC DNA]</scope>
    <source>
        <strain evidence="2 3">ALDC</strain>
    </source>
</reference>
<dbReference type="OrthoDB" id="9121874at2"/>
<proteinExistence type="predicted"/>
<feature type="domain" description="DUF4277" evidence="1">
    <location>
        <begin position="10"/>
        <end position="106"/>
    </location>
</feature>
<reference evidence="2 3" key="1">
    <citation type="submission" date="2019-05" db="EMBL/GenBank/DDBJ databases">
        <title>The Complete Genome Sequence of the n-alkane-degrading Desulfoglaeba alkanexedens ALDC reveals multiple alkylsuccinate synthase gene clusters.</title>
        <authorList>
            <person name="Callaghan A.V."/>
            <person name="Davidova I.A."/>
            <person name="Duncan K.E."/>
            <person name="Morris B."/>
            <person name="McInerney M.J."/>
        </authorList>
    </citation>
    <scope>NUCLEOTIDE SEQUENCE [LARGE SCALE GENOMIC DNA]</scope>
    <source>
        <strain evidence="2 3">ALDC</strain>
    </source>
</reference>
<sequence>MIDLSEIEFYDVYHLPIIKAYADRIDLVNTINRLVPSRMNIDPGTLVLAMALDAVSGRHPLYRIDSFYRTKDIELLLGRSIGIEKLTDDNFGRTLDHLYQANTSRCHHRNKMSGEDPGCVPYLLPLP</sequence>
<accession>A0A4P8L130</accession>
<protein>
    <submittedName>
        <fullName evidence="2">DUF4277 domain-containing protein</fullName>
    </submittedName>
</protein>
<evidence type="ECO:0000313" key="2">
    <source>
        <dbReference type="EMBL" id="QCQ21354.1"/>
    </source>
</evidence>
<name>A0A4P8L130_9BACT</name>
<gene>
    <name evidence="2" type="ORF">FDQ92_03660</name>
</gene>
<dbReference type="Pfam" id="PF14104">
    <property type="entry name" value="DUF4277"/>
    <property type="match status" value="1"/>
</dbReference>
<evidence type="ECO:0000259" key="1">
    <source>
        <dbReference type="Pfam" id="PF14104"/>
    </source>
</evidence>
<evidence type="ECO:0000313" key="3">
    <source>
        <dbReference type="Proteomes" id="UP000298602"/>
    </source>
</evidence>
<dbReference type="InterPro" id="IPR025457">
    <property type="entry name" value="DUF4277"/>
</dbReference>
<organism evidence="2 3">
    <name type="scientific">Desulfoglaeba alkanexedens ALDC</name>
    <dbReference type="NCBI Taxonomy" id="980445"/>
    <lineage>
        <taxon>Bacteria</taxon>
        <taxon>Pseudomonadati</taxon>
        <taxon>Thermodesulfobacteriota</taxon>
        <taxon>Syntrophobacteria</taxon>
        <taxon>Syntrophobacterales</taxon>
        <taxon>Syntrophobacteraceae</taxon>
        <taxon>Desulfoglaeba</taxon>
    </lineage>
</organism>